<sequence>MHFDFHYDILITVADAETQKTTKKKLKNLVDIEKRRC</sequence>
<organism evidence="1 2">
    <name type="scientific">Bacillus wiedmannii</name>
    <dbReference type="NCBI Taxonomy" id="1890302"/>
    <lineage>
        <taxon>Bacteria</taxon>
        <taxon>Bacillati</taxon>
        <taxon>Bacillota</taxon>
        <taxon>Bacilli</taxon>
        <taxon>Bacillales</taxon>
        <taxon>Bacillaceae</taxon>
        <taxon>Bacillus</taxon>
        <taxon>Bacillus cereus group</taxon>
    </lineage>
</organism>
<evidence type="ECO:0000313" key="1">
    <source>
        <dbReference type="EMBL" id="PHG56419.1"/>
    </source>
</evidence>
<gene>
    <name evidence="1" type="ORF">COI65_26145</name>
</gene>
<dbReference type="Proteomes" id="UP000222503">
    <property type="component" value="Unassembled WGS sequence"/>
</dbReference>
<reference evidence="1 2" key="1">
    <citation type="submission" date="2017-09" db="EMBL/GenBank/DDBJ databases">
        <title>Large-scale bioinformatics analysis of Bacillus genomes uncovers conserved roles of natural products in bacterial physiology.</title>
        <authorList>
            <consortium name="Agbiome Team Llc"/>
            <person name="Bleich R.M."/>
            <person name="Grubbs K.J."/>
            <person name="Santa Maria K.C."/>
            <person name="Allen S.E."/>
            <person name="Farag S."/>
            <person name="Shank E.A."/>
            <person name="Bowers A."/>
        </authorList>
    </citation>
    <scope>NUCLEOTIDE SEQUENCE [LARGE SCALE GENOMIC DNA]</scope>
    <source>
        <strain evidence="1 2">AFS029838</strain>
    </source>
</reference>
<proteinExistence type="predicted"/>
<name>A0A2C5PE97_9BACI</name>
<accession>A0A2C5PE97</accession>
<protein>
    <submittedName>
        <fullName evidence="1">Uncharacterized protein</fullName>
    </submittedName>
</protein>
<evidence type="ECO:0000313" key="2">
    <source>
        <dbReference type="Proteomes" id="UP000222503"/>
    </source>
</evidence>
<comment type="caution">
    <text evidence="1">The sequence shown here is derived from an EMBL/GenBank/DDBJ whole genome shotgun (WGS) entry which is preliminary data.</text>
</comment>
<dbReference type="AlphaFoldDB" id="A0A2C5PE97"/>
<dbReference type="EMBL" id="NUUQ01000067">
    <property type="protein sequence ID" value="PHG56419.1"/>
    <property type="molecule type" value="Genomic_DNA"/>
</dbReference>